<dbReference type="UCSC" id="R148.3b">
    <property type="organism name" value="c. elegans"/>
</dbReference>
<evidence type="ECO:0000256" key="4">
    <source>
        <dbReference type="SAM" id="MobiDB-lite"/>
    </source>
</evidence>
<feature type="compositionally biased region" description="Low complexity" evidence="4">
    <location>
        <begin position="1081"/>
        <end position="1091"/>
    </location>
</feature>
<feature type="signal peptide" evidence="5">
    <location>
        <begin position="1"/>
        <end position="22"/>
    </location>
</feature>
<feature type="compositionally biased region" description="Pro residues" evidence="4">
    <location>
        <begin position="437"/>
        <end position="447"/>
    </location>
</feature>
<organism evidence="6 7">
    <name type="scientific">Caenorhabditis elegans</name>
    <dbReference type="NCBI Taxonomy" id="6239"/>
    <lineage>
        <taxon>Eukaryota</taxon>
        <taxon>Metazoa</taxon>
        <taxon>Ecdysozoa</taxon>
        <taxon>Nematoda</taxon>
        <taxon>Chromadorea</taxon>
        <taxon>Rhabditida</taxon>
        <taxon>Rhabditina</taxon>
        <taxon>Rhabditomorpha</taxon>
        <taxon>Rhabditoidea</taxon>
        <taxon>Rhabditidae</taxon>
        <taxon>Peloderinae</taxon>
        <taxon>Caenorhabditis</taxon>
    </lineage>
</organism>
<dbReference type="PaxDb" id="6239-R148.3b"/>
<feature type="compositionally biased region" description="Basic residues" evidence="4">
    <location>
        <begin position="178"/>
        <end position="198"/>
    </location>
</feature>
<evidence type="ECO:0000256" key="2">
    <source>
        <dbReference type="ARBA" id="ARBA00023125"/>
    </source>
</evidence>
<dbReference type="SMR" id="Q8ITY8"/>
<protein>
    <submittedName>
        <fullName evidence="6">DUF4476 domain-containing protein</fullName>
    </submittedName>
</protein>
<feature type="compositionally biased region" description="Pro residues" evidence="4">
    <location>
        <begin position="351"/>
        <end position="360"/>
    </location>
</feature>
<feature type="coiled-coil region" evidence="3">
    <location>
        <begin position="553"/>
        <end position="749"/>
    </location>
</feature>
<evidence type="ECO:0000256" key="1">
    <source>
        <dbReference type="ARBA" id="ARBA00022490"/>
    </source>
</evidence>
<evidence type="ECO:0000313" key="7">
    <source>
        <dbReference type="Proteomes" id="UP000001940"/>
    </source>
</evidence>
<dbReference type="CTD" id="175423"/>
<dbReference type="InterPro" id="IPR050308">
    <property type="entry name" value="MukB/SMC"/>
</dbReference>
<evidence type="ECO:0000256" key="5">
    <source>
        <dbReference type="SAM" id="SignalP"/>
    </source>
</evidence>
<dbReference type="PANTHER" id="PTHR42963">
    <property type="entry name" value="CHROMOSOME PARTITION PROTEIN MUKB"/>
    <property type="match status" value="1"/>
</dbReference>
<dbReference type="InParanoid" id="Q8ITY8"/>
<evidence type="ECO:0000256" key="3">
    <source>
        <dbReference type="SAM" id="Coils"/>
    </source>
</evidence>
<dbReference type="WormBase" id="R148.3b">
    <property type="protein sequence ID" value="CE32710"/>
    <property type="gene ID" value="WBGene00020102"/>
</dbReference>
<evidence type="ECO:0007829" key="9">
    <source>
        <dbReference type="PeptideAtlas" id="Q8ITY8"/>
    </source>
</evidence>
<dbReference type="GO" id="GO:0003677">
    <property type="term" value="F:DNA binding"/>
    <property type="evidence" value="ECO:0007669"/>
    <property type="project" value="UniProtKB-KW"/>
</dbReference>
<feature type="chain" id="PRO_5004308658" evidence="5">
    <location>
        <begin position="23"/>
        <end position="1130"/>
    </location>
</feature>
<feature type="compositionally biased region" description="Low complexity" evidence="4">
    <location>
        <begin position="415"/>
        <end position="433"/>
    </location>
</feature>
<keyword evidence="9" id="KW-1267">Proteomics identification</keyword>
<feature type="compositionally biased region" description="Pro residues" evidence="4">
    <location>
        <begin position="201"/>
        <end position="211"/>
    </location>
</feature>
<dbReference type="EMBL" id="BX284603">
    <property type="protein sequence ID" value="CCD67213.1"/>
    <property type="molecule type" value="Genomic_DNA"/>
</dbReference>
<proteinExistence type="evidence at protein level"/>
<dbReference type="FunCoup" id="Q8ITY8">
    <property type="interactions" value="164"/>
</dbReference>
<feature type="compositionally biased region" description="Pro residues" evidence="4">
    <location>
        <begin position="1098"/>
        <end position="1114"/>
    </location>
</feature>
<feature type="coiled-coil region" evidence="3">
    <location>
        <begin position="779"/>
        <end position="881"/>
    </location>
</feature>
<dbReference type="GeneID" id="175423"/>
<evidence type="ECO:0000313" key="8">
    <source>
        <dbReference type="WormBase" id="R148.3b"/>
    </source>
</evidence>
<keyword evidence="3" id="KW-0175">Coiled coil</keyword>
<dbReference type="AlphaFoldDB" id="Q8ITY8"/>
<dbReference type="AGR" id="WB:WBGene00020102"/>
<dbReference type="PANTHER" id="PTHR42963:SF1">
    <property type="entry name" value="DUF4476 DOMAIN-CONTAINING PROTEIN"/>
    <property type="match status" value="1"/>
</dbReference>
<sequence>MEPPKLLGVVLTTALLFHIALTAKQAVVSRKSKLCGNVECEEVLFKARVKRVMGINNDPSFLNLAENAIISVVAVKFSDRPDIMEGKLNGEGSNGFFYAGAIDIMPFAEFLRTAITDKKEMLMISQNPADIGDKRIVGFLHSETDLVRDFNAKNAQAAAENGLPAPEPIPIPEPAHTGHGHSHGGHGHSHGGHGHSHGHPAPTPAPTPAPKPIEEAPKPAEEPVKPADLEMDAEIERLIKEEEERMKNVAEQPPLVLQSLPETPEAQKLPEEPLEPVTPEPIPEAPVPIAQYIQEPTTTPAPLEAPAPVENAPNLPTPTFSVDDLMAQAARDALNSNSIVPDAPKVEEPEPAPTPAPAPAEDPVVTPAPEELTGVCYKDDCQGLQTPPPPAPPPPAPAVPEEAQAPTPAPEEAPEAQIPAETAQIPPENAVPEAPEEPAPTTTPPPISAGEAEFLKWEEARQKREAVAAAPYEDAQAHQFVASPPPHVSSGLIELIRSSLGLGNITDSSVLLVVNLTFVAASFLVYIIIRSLSSGGESDILDRQAHFDLMNKHKQLQLQLNAKITEIQNLQANGAAAQRPEQPNYEPELLALRQQLAHLQSELQTAHAQRQEFEIHYHQIRELAEQKDHQIAQLTEQANDYQERLEKSQSELQELARHVDSARAELMDSQTSDYGRQQELMEKQAELEQIYVKIDNLTAENRDLTDKIAQLQVSDSLELEELEELRNKNLELQEQVKQLKEELEKEKSVAGSGNSGGWSDIDDNEVVEAVQPIETTPISSENSENLKKFEAEIAELKASLEKTEKELTKYRNLYNEKLTAISDKENRSQIEMEHKLKNAESDLQEAKRRAEEIGAEKKELSDRLNEMLKNLNQSMQKSAENDKMLTQLREEAFAKEKQLLEHDSVLRKKDDKIRELDAEFKRVKMEYVKLETKSFHDVRKLNMDVEELKTQLSMAGGVTSSRSIPDRLVSPLQEPIWDEPEPALQRVVLPLDGYSSMRRRSTRRSQLPFGAESPSDQEKKQAAPSHRRRSRSHGRQPPSFHDPYSMNPYLPGSSDSSFMSTSQPQFLPLNRQHSRSGHLMSNSANGPYSSGGSNGGRSPPPEMPLLSAIPPPGARKPLGKRPDSAHHLGK</sequence>
<dbReference type="OrthoDB" id="5857916at2759"/>
<dbReference type="PeptideAtlas" id="Q8ITY8"/>
<feature type="compositionally biased region" description="Basic and acidic residues" evidence="4">
    <location>
        <begin position="212"/>
        <end position="226"/>
    </location>
</feature>
<feature type="compositionally biased region" description="Basic and acidic residues" evidence="4">
    <location>
        <begin position="1120"/>
        <end position="1130"/>
    </location>
</feature>
<keyword evidence="2" id="KW-0238">DNA-binding</keyword>
<feature type="compositionally biased region" description="Polar residues" evidence="4">
    <location>
        <begin position="1053"/>
        <end position="1065"/>
    </location>
</feature>
<dbReference type="HOGENOM" id="CLU_259137_0_0_1"/>
<dbReference type="OMA" id="SHKENAM"/>
<feature type="region of interest" description="Disordered" evidence="4">
    <location>
        <begin position="159"/>
        <end position="226"/>
    </location>
</feature>
<dbReference type="IntAct" id="Q8ITY8">
    <property type="interactions" value="3"/>
</dbReference>
<evidence type="ECO:0000313" key="6">
    <source>
        <dbReference type="EMBL" id="CCD67213.1"/>
    </source>
</evidence>
<feature type="compositionally biased region" description="Pro residues" evidence="4">
    <location>
        <begin position="386"/>
        <end position="398"/>
    </location>
</feature>
<dbReference type="Bgee" id="WBGene00020102">
    <property type="expression patterns" value="Expressed in pharyngeal muscle cell (C elegans) and 4 other cell types or tissues"/>
</dbReference>
<reference evidence="6 7" key="1">
    <citation type="journal article" date="1998" name="Science">
        <title>Genome sequence of the nematode C. elegans: a platform for investigating biology.</title>
        <authorList>
            <consortium name="The C. elegans sequencing consortium"/>
            <person name="Sulson J.E."/>
            <person name="Waterston R."/>
        </authorList>
    </citation>
    <scope>NUCLEOTIDE SEQUENCE [LARGE SCALE GENOMIC DNA]</scope>
    <source>
        <strain evidence="6 7">Bristol N2</strain>
    </source>
</reference>
<dbReference type="eggNOG" id="ENOG502S4JS">
    <property type="taxonomic scope" value="Eukaryota"/>
</dbReference>
<keyword evidence="7" id="KW-1185">Reference proteome</keyword>
<keyword evidence="1" id="KW-0963">Cytoplasm</keyword>
<feature type="compositionally biased region" description="Basic residues" evidence="4">
    <location>
        <begin position="1025"/>
        <end position="1034"/>
    </location>
</feature>
<dbReference type="STRING" id="6239.R148.3b.1"/>
<feature type="region of interest" description="Disordered" evidence="4">
    <location>
        <begin position="290"/>
        <end position="449"/>
    </location>
</feature>
<dbReference type="Proteomes" id="UP000001940">
    <property type="component" value="Chromosome III"/>
</dbReference>
<name>Q8ITY8_CAEEL</name>
<feature type="region of interest" description="Disordered" evidence="4">
    <location>
        <begin position="998"/>
        <end position="1130"/>
    </location>
</feature>
<dbReference type="GO" id="GO:0005737">
    <property type="term" value="C:cytoplasm"/>
    <property type="evidence" value="ECO:0000318"/>
    <property type="project" value="GO_Central"/>
</dbReference>
<accession>Q8ITY8</accession>
<feature type="coiled-coil region" evidence="3">
    <location>
        <begin position="906"/>
        <end position="933"/>
    </location>
</feature>
<feature type="compositionally biased region" description="Low complexity" evidence="4">
    <location>
        <begin position="361"/>
        <end position="371"/>
    </location>
</feature>
<dbReference type="ExpressionAtlas" id="Q8ITY8">
    <property type="expression patterns" value="baseline and differential"/>
</dbReference>
<gene>
    <name evidence="6" type="ORF">CELE_R148.3</name>
    <name evidence="6 8" type="ORF">R148.3</name>
</gene>
<keyword evidence="5" id="KW-0732">Signal</keyword>
<feature type="compositionally biased region" description="Low complexity" evidence="4">
    <location>
        <begin position="290"/>
        <end position="314"/>
    </location>
</feature>
<dbReference type="RefSeq" id="NP_871687.1">
    <property type="nucleotide sequence ID" value="NM_181958.4"/>
</dbReference>